<dbReference type="Pfam" id="PF08007">
    <property type="entry name" value="JmjC_2"/>
    <property type="match status" value="1"/>
</dbReference>
<keyword evidence="3" id="KW-0408">Iron</keyword>
<dbReference type="PANTHER" id="PTHR13096">
    <property type="entry name" value="MINA53 MYC INDUCED NUCLEAR ANTIGEN"/>
    <property type="match status" value="1"/>
</dbReference>
<accession>A0A9Q4DJ35</accession>
<dbReference type="PROSITE" id="PS51184">
    <property type="entry name" value="JMJC"/>
    <property type="match status" value="1"/>
</dbReference>
<proteinExistence type="predicted"/>
<organism evidence="5 6">
    <name type="scientific">Actinobacillus pleuropneumoniae</name>
    <name type="common">Haemophilus pleuropneumoniae</name>
    <dbReference type="NCBI Taxonomy" id="715"/>
    <lineage>
        <taxon>Bacteria</taxon>
        <taxon>Pseudomonadati</taxon>
        <taxon>Pseudomonadota</taxon>
        <taxon>Gammaproteobacteria</taxon>
        <taxon>Pasteurellales</taxon>
        <taxon>Pasteurellaceae</taxon>
        <taxon>Actinobacillus</taxon>
    </lineage>
</organism>
<dbReference type="AlphaFoldDB" id="A0A9Q4DJ35"/>
<evidence type="ECO:0000259" key="4">
    <source>
        <dbReference type="PROSITE" id="PS51184"/>
    </source>
</evidence>
<dbReference type="EMBL" id="JAPQFC010000001">
    <property type="protein sequence ID" value="MCY6524425.1"/>
    <property type="molecule type" value="Genomic_DNA"/>
</dbReference>
<dbReference type="InterPro" id="IPR039994">
    <property type="entry name" value="NO66-like"/>
</dbReference>
<dbReference type="SUPFAM" id="SSF51197">
    <property type="entry name" value="Clavaminate synthase-like"/>
    <property type="match status" value="1"/>
</dbReference>
<dbReference type="PANTHER" id="PTHR13096:SF8">
    <property type="entry name" value="RIBOSOMAL OXYGENASE 1"/>
    <property type="match status" value="1"/>
</dbReference>
<evidence type="ECO:0000313" key="6">
    <source>
        <dbReference type="Proteomes" id="UP001077788"/>
    </source>
</evidence>
<evidence type="ECO:0000256" key="2">
    <source>
        <dbReference type="ARBA" id="ARBA00022723"/>
    </source>
</evidence>
<dbReference type="InterPro" id="IPR003347">
    <property type="entry name" value="JmjC_dom"/>
</dbReference>
<dbReference type="SMART" id="SM00558">
    <property type="entry name" value="JmjC"/>
    <property type="match status" value="1"/>
</dbReference>
<keyword evidence="2" id="KW-0479">Metal-binding</keyword>
<reference evidence="5" key="1">
    <citation type="journal article" date="2021" name="Vet Sci">
        <title>O-Serogroups and Pathovirotypes of Escherichia coli Isolated from Post-Weaning Piglets Showing Diarrhoea and/or Oedema in South Korea.</title>
        <authorList>
            <person name="Byun J.W."/>
            <person name="Moon B.Y."/>
            <person name="Do K.H."/>
            <person name="Lee K."/>
            <person name="Lee H.Y."/>
            <person name="Kim W.I."/>
            <person name="So B."/>
            <person name="Lee W.K."/>
        </authorList>
    </citation>
    <scope>NUCLEOTIDE SEQUENCE</scope>
    <source>
        <strain evidence="5">84/14</strain>
    </source>
</reference>
<protein>
    <submittedName>
        <fullName evidence="5">Cupin-like domain-containing protein</fullName>
    </submittedName>
</protein>
<dbReference type="GO" id="GO:0046872">
    <property type="term" value="F:metal ion binding"/>
    <property type="evidence" value="ECO:0007669"/>
    <property type="project" value="UniProtKB-KW"/>
</dbReference>
<feature type="domain" description="JmjC" evidence="4">
    <location>
        <begin position="67"/>
        <end position="212"/>
    </location>
</feature>
<evidence type="ECO:0000313" key="5">
    <source>
        <dbReference type="EMBL" id="MCY6524425.1"/>
    </source>
</evidence>
<dbReference type="Proteomes" id="UP001077788">
    <property type="component" value="Unassembled WGS sequence"/>
</dbReference>
<gene>
    <name evidence="5" type="ORF">OYG11_09430</name>
</gene>
<evidence type="ECO:0000256" key="1">
    <source>
        <dbReference type="ARBA" id="ARBA00001954"/>
    </source>
</evidence>
<comment type="caution">
    <text evidence="5">The sequence shown here is derived from an EMBL/GenBank/DDBJ whole genome shotgun (WGS) entry which is preliminary data.</text>
</comment>
<sequence>MNDSNRLSWKHINELLPRCNLVSEDAIKLMYKGKKLSKEHYLDAYNDLGTQRFKFNEQNLYGFMREGATLVANGIVNEPSVDCFSQEIARFSGCHTFSSLYIAFNTQSSFKSHWDSRDIFALQMQGRKRWIIHAPTFNNPLFMHKSKDMPEYNPNLDDVYMDIILEAGDILYLPRGWWHDPIPVGEETVHLAIGIFPAYANNYLTWVANNIVEKEAARVSLFDYESDLSSIEDLSNTVSEYILDKNNFSKFMEDFYGKKRVERPLNLEIFADHRNSRLNGSEEVSFVNKNYYHNIGDKLVSNGYRISVDESFKKIISILENGEPLKMDTFLSQFPSENIENISKLIWDLSYIGVIKVNNS</sequence>
<evidence type="ECO:0000256" key="3">
    <source>
        <dbReference type="ARBA" id="ARBA00023004"/>
    </source>
</evidence>
<name>A0A9Q4DJ35_ACTPL</name>
<reference evidence="5" key="2">
    <citation type="submission" date="2022-12" db="EMBL/GenBank/DDBJ databases">
        <authorList>
            <person name="Kardos G."/>
            <person name="Sarkozi R."/>
            <person name="Laczko L."/>
            <person name="Marton S."/>
            <person name="Makrai L."/>
            <person name="Banyai K."/>
            <person name="Fodor L."/>
        </authorList>
    </citation>
    <scope>NUCLEOTIDE SEQUENCE</scope>
    <source>
        <strain evidence="5">84/14</strain>
    </source>
</reference>
<dbReference type="Gene3D" id="2.60.120.650">
    <property type="entry name" value="Cupin"/>
    <property type="match status" value="1"/>
</dbReference>
<comment type="cofactor">
    <cofactor evidence="1">
        <name>Fe(2+)</name>
        <dbReference type="ChEBI" id="CHEBI:29033"/>
    </cofactor>
</comment>